<dbReference type="VEuPathDB" id="FungiDB:PC110_g14909"/>
<name>A0A8T1TKX3_9STRA</name>
<gene>
    <name evidence="1" type="ORF">JG687_00019275</name>
</gene>
<evidence type="ECO:0000313" key="1">
    <source>
        <dbReference type="EMBL" id="KAG6942074.1"/>
    </source>
</evidence>
<organism evidence="1 2">
    <name type="scientific">Phytophthora cactorum</name>
    <dbReference type="NCBI Taxonomy" id="29920"/>
    <lineage>
        <taxon>Eukaryota</taxon>
        <taxon>Sar</taxon>
        <taxon>Stramenopiles</taxon>
        <taxon>Oomycota</taxon>
        <taxon>Peronosporomycetes</taxon>
        <taxon>Peronosporales</taxon>
        <taxon>Peronosporaceae</taxon>
        <taxon>Phytophthora</taxon>
    </lineage>
</organism>
<evidence type="ECO:0000313" key="2">
    <source>
        <dbReference type="Proteomes" id="UP000688947"/>
    </source>
</evidence>
<dbReference type="AlphaFoldDB" id="A0A8T1TKX3"/>
<dbReference type="Proteomes" id="UP000688947">
    <property type="component" value="Unassembled WGS sequence"/>
</dbReference>
<sequence>MRCHRGFWAYAAATGTSVSANAVLFARSVVDQDDSISEERKGQWLRDRAGMKLRKAWKLLHRHERETYINENPESDFPLDEYPEGIMDGRKDRSRYPKMIPADIDTPEVISNRLPQAQTQALSTLNKTTKDQVNQAQKYRQSTLQAVIVSEVSALAFAVKAGVVRLMNAARTQFALHDAKEAESDVADSQKSARVASRAITNSTGKYARTNPDFLSLYEERTQFKAVTSNCLKNVYWFPEEEASPLPTKTRRMS</sequence>
<protein>
    <submittedName>
        <fullName evidence="1">Uncharacterized protein</fullName>
    </submittedName>
</protein>
<dbReference type="EMBL" id="JAENGZ010003158">
    <property type="protein sequence ID" value="KAG6942074.1"/>
    <property type="molecule type" value="Genomic_DNA"/>
</dbReference>
<reference evidence="1" key="1">
    <citation type="submission" date="2021-01" db="EMBL/GenBank/DDBJ databases">
        <title>Phytophthora aleatoria, a newly-described species from Pinus radiata is distinct from Phytophthora cactorum isolates based on comparative genomics.</title>
        <authorList>
            <person name="Mcdougal R."/>
            <person name="Panda P."/>
            <person name="Williams N."/>
            <person name="Studholme D.J."/>
        </authorList>
    </citation>
    <scope>NUCLEOTIDE SEQUENCE</scope>
    <source>
        <strain evidence="1">NZFS 3830</strain>
    </source>
</reference>
<accession>A0A8T1TKX3</accession>
<proteinExistence type="predicted"/>
<comment type="caution">
    <text evidence="1">The sequence shown here is derived from an EMBL/GenBank/DDBJ whole genome shotgun (WGS) entry which is preliminary data.</text>
</comment>
<dbReference type="OrthoDB" id="101623at2759"/>